<keyword evidence="4" id="KW-0997">Cell inner membrane</keyword>
<evidence type="ECO:0000256" key="1">
    <source>
        <dbReference type="ARBA" id="ARBA00022448"/>
    </source>
</evidence>
<keyword evidence="2" id="KW-1003">Cell membrane</keyword>
<name>A0ABX2IDU7_9RHOO</name>
<evidence type="ECO:0000256" key="2">
    <source>
        <dbReference type="ARBA" id="ARBA00022475"/>
    </source>
</evidence>
<dbReference type="SUPFAM" id="SSF52540">
    <property type="entry name" value="P-loop containing nucleoside triphosphate hydrolases"/>
    <property type="match status" value="2"/>
</dbReference>
<keyword evidence="10" id="KW-0472">Membrane</keyword>
<dbReference type="Pfam" id="PF07517">
    <property type="entry name" value="SecA_DEAD"/>
    <property type="match status" value="1"/>
</dbReference>
<evidence type="ECO:0000313" key="15">
    <source>
        <dbReference type="Proteomes" id="UP000778523"/>
    </source>
</evidence>
<gene>
    <name evidence="14" type="ORF">HJ583_005640</name>
</gene>
<dbReference type="InterPro" id="IPR014018">
    <property type="entry name" value="SecA_motor_DEAD"/>
</dbReference>
<evidence type="ECO:0000259" key="11">
    <source>
        <dbReference type="PROSITE" id="PS51192"/>
    </source>
</evidence>
<dbReference type="Gene3D" id="3.90.1440.10">
    <property type="entry name" value="SecA, preprotein cross-linking domain"/>
    <property type="match status" value="1"/>
</dbReference>
<dbReference type="InterPro" id="IPR011130">
    <property type="entry name" value="SecA_preprotein_X-link_dom"/>
</dbReference>
<dbReference type="SMART" id="SM00958">
    <property type="entry name" value="SecA_PP_bind"/>
    <property type="match status" value="1"/>
</dbReference>
<dbReference type="Gene3D" id="3.40.50.300">
    <property type="entry name" value="P-loop containing nucleotide triphosphate hydrolases"/>
    <property type="match status" value="2"/>
</dbReference>
<dbReference type="EMBL" id="JABCSC020000001">
    <property type="protein sequence ID" value="NSL54497.1"/>
    <property type="molecule type" value="Genomic_DNA"/>
</dbReference>
<dbReference type="PANTHER" id="PTHR30612:SF0">
    <property type="entry name" value="CHLOROPLAST PROTEIN-TRANSPORTING ATPASE"/>
    <property type="match status" value="1"/>
</dbReference>
<dbReference type="Pfam" id="PF01043">
    <property type="entry name" value="SecA_PP_bind"/>
    <property type="match status" value="1"/>
</dbReference>
<sequence length="638" mass="70169">MTSRSRPPVPGLLLGHYPERIERARHPDLPWLRCLLADLPPFAHPRRRLLSERATRILQRSKRLRATPAAMPLAELARDGFASAAAEACCARVCLEIENTLGRSLRPAQVMAALCVLDGRLAELPTGEGKTLASALAACVAALAGVPVHAVTSNDYLAARDATMLQPLAAALGLRVAAIDPAMKSEARRQAYAAHITFCSARELVFDYLRDRSRTHDRVLRGLCMAIVDEADSVFIDEAATPFILSENVDESTQQALYVQALRLAGQMKPGFDFRVDGRDQSVHFSDQGLELIEAETLGDIPLWGVPRYRQEMAELAVRALYILRRNVDYLVSEGKIHIIDANSGRRAEGRSWSRGLHQMVELKERCKPTHATRVIAQITFQRFFSRYHLLGGMSGTLLEARSELLEVYGLTVECIPVGRPSGLRLLPPVVCSHAGASQQKLLEEVRQMQAAGRPVLIGTDSVRESERISQLLRSAGLPHQVLNARQDTAEAALIGQAGQAGAITVTTNMAGRGTDILIDEAVARAGGLHVLSCQHNSARRIDRQLFGRAARLGQPGSARTLLSLEEGLLGRYLGTRWHKILQLFSSKLDDTMPLVVGKMLLKVTQWLAERRARNARQRLRVADTQQGGGQLFGTRRE</sequence>
<dbReference type="SMART" id="SM00957">
    <property type="entry name" value="SecA_DEAD"/>
    <property type="match status" value="1"/>
</dbReference>
<dbReference type="InterPro" id="IPR011115">
    <property type="entry name" value="SecA_DEAD"/>
</dbReference>
<keyword evidence="8" id="KW-1278">Translocase</keyword>
<keyword evidence="15" id="KW-1185">Reference proteome</keyword>
<dbReference type="SUPFAM" id="SSF81767">
    <property type="entry name" value="Pre-protein crosslinking domain of SecA"/>
    <property type="match status" value="1"/>
</dbReference>
<evidence type="ECO:0000256" key="6">
    <source>
        <dbReference type="ARBA" id="ARBA00022840"/>
    </source>
</evidence>
<dbReference type="Proteomes" id="UP000778523">
    <property type="component" value="Unassembled WGS sequence"/>
</dbReference>
<keyword evidence="9" id="KW-0811">Translocation</keyword>
<dbReference type="InterPro" id="IPR001650">
    <property type="entry name" value="Helicase_C-like"/>
</dbReference>
<dbReference type="InterPro" id="IPR000185">
    <property type="entry name" value="SecA"/>
</dbReference>
<evidence type="ECO:0000256" key="9">
    <source>
        <dbReference type="ARBA" id="ARBA00023010"/>
    </source>
</evidence>
<dbReference type="InterPro" id="IPR044722">
    <property type="entry name" value="SecA_SF2_C"/>
</dbReference>
<feature type="domain" description="SecA family profile" evidence="13">
    <location>
        <begin position="1"/>
        <end position="594"/>
    </location>
</feature>
<keyword evidence="1" id="KW-0813">Transport</keyword>
<reference evidence="14 15" key="1">
    <citation type="submission" date="2020-06" db="EMBL/GenBank/DDBJ databases">
        <title>Draft genome of Uliginosibacterium sp. IMCC34675.</title>
        <authorList>
            <person name="Song J."/>
        </authorList>
    </citation>
    <scope>NUCLEOTIDE SEQUENCE [LARGE SCALE GENOMIC DNA]</scope>
    <source>
        <strain evidence="14 15">IMCC34675</strain>
    </source>
</reference>
<protein>
    <recommendedName>
        <fullName evidence="16">Protein translocase subunit SecA</fullName>
    </recommendedName>
</protein>
<evidence type="ECO:0000313" key="14">
    <source>
        <dbReference type="EMBL" id="NSL54497.1"/>
    </source>
</evidence>
<keyword evidence="3" id="KW-0963">Cytoplasm</keyword>
<comment type="caution">
    <text evidence="14">The sequence shown here is derived from an EMBL/GenBank/DDBJ whole genome shotgun (WGS) entry which is preliminary data.</text>
</comment>
<proteinExistence type="predicted"/>
<dbReference type="InterPro" id="IPR014001">
    <property type="entry name" value="Helicase_ATP-bd"/>
</dbReference>
<evidence type="ECO:0000256" key="5">
    <source>
        <dbReference type="ARBA" id="ARBA00022741"/>
    </source>
</evidence>
<evidence type="ECO:0000256" key="8">
    <source>
        <dbReference type="ARBA" id="ARBA00022967"/>
    </source>
</evidence>
<evidence type="ECO:0000256" key="7">
    <source>
        <dbReference type="ARBA" id="ARBA00022927"/>
    </source>
</evidence>
<evidence type="ECO:0008006" key="16">
    <source>
        <dbReference type="Google" id="ProtNLM"/>
    </source>
</evidence>
<dbReference type="Pfam" id="PF21090">
    <property type="entry name" value="P-loop_SecA"/>
    <property type="match status" value="1"/>
</dbReference>
<dbReference type="PANTHER" id="PTHR30612">
    <property type="entry name" value="SECA INNER MEMBRANE COMPONENT OF SEC PROTEIN SECRETION SYSTEM"/>
    <property type="match status" value="1"/>
</dbReference>
<dbReference type="RefSeq" id="WP_170020989.1">
    <property type="nucleotide sequence ID" value="NZ_JABCSC020000001.1"/>
</dbReference>
<feature type="domain" description="Helicase ATP-binding" evidence="11">
    <location>
        <begin position="111"/>
        <end position="260"/>
    </location>
</feature>
<evidence type="ECO:0000256" key="3">
    <source>
        <dbReference type="ARBA" id="ARBA00022490"/>
    </source>
</evidence>
<keyword evidence="7" id="KW-0653">Protein transport</keyword>
<evidence type="ECO:0000256" key="10">
    <source>
        <dbReference type="ARBA" id="ARBA00023136"/>
    </source>
</evidence>
<evidence type="ECO:0000259" key="13">
    <source>
        <dbReference type="PROSITE" id="PS51196"/>
    </source>
</evidence>
<dbReference type="PRINTS" id="PR00906">
    <property type="entry name" value="SECA"/>
</dbReference>
<dbReference type="PROSITE" id="PS51194">
    <property type="entry name" value="HELICASE_CTER"/>
    <property type="match status" value="1"/>
</dbReference>
<keyword evidence="5" id="KW-0547">Nucleotide-binding</keyword>
<dbReference type="PROSITE" id="PS51192">
    <property type="entry name" value="HELICASE_ATP_BIND_1"/>
    <property type="match status" value="1"/>
</dbReference>
<evidence type="ECO:0000259" key="12">
    <source>
        <dbReference type="PROSITE" id="PS51194"/>
    </source>
</evidence>
<accession>A0ABX2IDU7</accession>
<dbReference type="InterPro" id="IPR036670">
    <property type="entry name" value="SecA_X-link_sf"/>
</dbReference>
<feature type="domain" description="Helicase C-terminal" evidence="12">
    <location>
        <begin position="438"/>
        <end position="601"/>
    </location>
</feature>
<dbReference type="PROSITE" id="PS51196">
    <property type="entry name" value="SECA_MOTOR_DEAD"/>
    <property type="match status" value="1"/>
</dbReference>
<evidence type="ECO:0000256" key="4">
    <source>
        <dbReference type="ARBA" id="ARBA00022519"/>
    </source>
</evidence>
<dbReference type="InterPro" id="IPR027417">
    <property type="entry name" value="P-loop_NTPase"/>
</dbReference>
<organism evidence="14 15">
    <name type="scientific">Uliginosibacterium aquaticum</name>
    <dbReference type="NCBI Taxonomy" id="2731212"/>
    <lineage>
        <taxon>Bacteria</taxon>
        <taxon>Pseudomonadati</taxon>
        <taxon>Pseudomonadota</taxon>
        <taxon>Betaproteobacteria</taxon>
        <taxon>Rhodocyclales</taxon>
        <taxon>Zoogloeaceae</taxon>
        <taxon>Uliginosibacterium</taxon>
    </lineage>
</organism>
<keyword evidence="6" id="KW-0067">ATP-binding</keyword>